<feature type="transmembrane region" description="Helical" evidence="1">
    <location>
        <begin position="12"/>
        <end position="32"/>
    </location>
</feature>
<evidence type="ECO:0000256" key="1">
    <source>
        <dbReference type="SAM" id="Phobius"/>
    </source>
</evidence>
<accession>A0A2W4X1H5</accession>
<feature type="transmembrane region" description="Helical" evidence="1">
    <location>
        <begin position="79"/>
        <end position="100"/>
    </location>
</feature>
<evidence type="ECO:0000313" key="3">
    <source>
        <dbReference type="Proteomes" id="UP000249794"/>
    </source>
</evidence>
<sequence>MLDINREKNIPTAFSTLILLICAVLLRQIYLAKRSTRFSGYWRGLSIIFFGMGLDECLIIHEHISVFLDPLTHNRGAFYYSWVVLGLLFVLVFVASYAHFIVRLSTKTRRRFLIAGAVYLFGVLGMELISGYYISGHGLDNRPTLALLNGIEETAEMLGISLFIRALLMYLKAEIPVHSSRS</sequence>
<dbReference type="Proteomes" id="UP000249794">
    <property type="component" value="Unassembled WGS sequence"/>
</dbReference>
<proteinExistence type="predicted"/>
<dbReference type="EMBL" id="QBMP01000187">
    <property type="protein sequence ID" value="PZO50472.1"/>
    <property type="molecule type" value="Genomic_DNA"/>
</dbReference>
<comment type="caution">
    <text evidence="2">The sequence shown here is derived from an EMBL/GenBank/DDBJ whole genome shotgun (WGS) entry which is preliminary data.</text>
</comment>
<reference evidence="2 3" key="2">
    <citation type="submission" date="2018-06" db="EMBL/GenBank/DDBJ databases">
        <title>Metagenomic assembly of (sub)arctic Cyanobacteria and their associated microbiome from non-axenic cultures.</title>
        <authorList>
            <person name="Baurain D."/>
        </authorList>
    </citation>
    <scope>NUCLEOTIDE SEQUENCE [LARGE SCALE GENOMIC DNA]</scope>
    <source>
        <strain evidence="2">ULC027bin1</strain>
    </source>
</reference>
<feature type="transmembrane region" description="Helical" evidence="1">
    <location>
        <begin position="44"/>
        <end position="67"/>
    </location>
</feature>
<feature type="transmembrane region" description="Helical" evidence="1">
    <location>
        <begin position="112"/>
        <end position="134"/>
    </location>
</feature>
<keyword evidence="1" id="KW-1133">Transmembrane helix</keyword>
<name>A0A2W4X1H5_9CYAN</name>
<reference evidence="3" key="1">
    <citation type="submission" date="2018-04" db="EMBL/GenBank/DDBJ databases">
        <authorList>
            <person name="Cornet L."/>
        </authorList>
    </citation>
    <scope>NUCLEOTIDE SEQUENCE [LARGE SCALE GENOMIC DNA]</scope>
</reference>
<keyword evidence="1" id="KW-0812">Transmembrane</keyword>
<gene>
    <name evidence="2" type="ORF">DCF15_15770</name>
</gene>
<dbReference type="AlphaFoldDB" id="A0A2W4X1H5"/>
<evidence type="ECO:0000313" key="2">
    <source>
        <dbReference type="EMBL" id="PZO50472.1"/>
    </source>
</evidence>
<organism evidence="2 3">
    <name type="scientific">Phormidesmis priestleyi</name>
    <dbReference type="NCBI Taxonomy" id="268141"/>
    <lineage>
        <taxon>Bacteria</taxon>
        <taxon>Bacillati</taxon>
        <taxon>Cyanobacteriota</taxon>
        <taxon>Cyanophyceae</taxon>
        <taxon>Leptolyngbyales</taxon>
        <taxon>Leptolyngbyaceae</taxon>
        <taxon>Phormidesmis</taxon>
    </lineage>
</organism>
<protein>
    <submittedName>
        <fullName evidence="2">Uncharacterized protein</fullName>
    </submittedName>
</protein>
<keyword evidence="1" id="KW-0472">Membrane</keyword>